<name>A0AAD9N273_9ANNE</name>
<comment type="caution">
    <text evidence="1">The sequence shown here is derived from an EMBL/GenBank/DDBJ whole genome shotgun (WGS) entry which is preliminary data.</text>
</comment>
<accession>A0AAD9N273</accession>
<sequence>MAFTWQIPFDVMRAEYEYVHYVHSLGNQAWLAEPREKVLKSIMISHVYQRSSKEGEECWKQADQLRKQGNEALKKGHISLAGSVYLKGQQYAAKAYDNDDQTA</sequence>
<protein>
    <submittedName>
        <fullName evidence="1">Uncharacterized protein</fullName>
    </submittedName>
</protein>
<reference evidence="1" key="1">
    <citation type="journal article" date="2023" name="Mol. Biol. Evol.">
        <title>Third-Generation Sequencing Reveals the Adaptive Role of the Epigenome in Three Deep-Sea Polychaetes.</title>
        <authorList>
            <person name="Perez M."/>
            <person name="Aroh O."/>
            <person name="Sun Y."/>
            <person name="Lan Y."/>
            <person name="Juniper S.K."/>
            <person name="Young C.R."/>
            <person name="Angers B."/>
            <person name="Qian P.Y."/>
        </authorList>
    </citation>
    <scope>NUCLEOTIDE SEQUENCE</scope>
    <source>
        <strain evidence="1">P08H-3</strain>
    </source>
</reference>
<gene>
    <name evidence="1" type="ORF">LSH36_320g04073</name>
</gene>
<dbReference type="AlphaFoldDB" id="A0AAD9N273"/>
<dbReference type="EMBL" id="JAODUP010000320">
    <property type="protein sequence ID" value="KAK2152738.1"/>
    <property type="molecule type" value="Genomic_DNA"/>
</dbReference>
<organism evidence="1 2">
    <name type="scientific">Paralvinella palmiformis</name>
    <dbReference type="NCBI Taxonomy" id="53620"/>
    <lineage>
        <taxon>Eukaryota</taxon>
        <taxon>Metazoa</taxon>
        <taxon>Spiralia</taxon>
        <taxon>Lophotrochozoa</taxon>
        <taxon>Annelida</taxon>
        <taxon>Polychaeta</taxon>
        <taxon>Sedentaria</taxon>
        <taxon>Canalipalpata</taxon>
        <taxon>Terebellida</taxon>
        <taxon>Terebelliformia</taxon>
        <taxon>Alvinellidae</taxon>
        <taxon>Paralvinella</taxon>
    </lineage>
</organism>
<feature type="non-terminal residue" evidence="1">
    <location>
        <position position="103"/>
    </location>
</feature>
<keyword evidence="2" id="KW-1185">Reference proteome</keyword>
<proteinExistence type="predicted"/>
<dbReference type="Proteomes" id="UP001208570">
    <property type="component" value="Unassembled WGS sequence"/>
</dbReference>
<evidence type="ECO:0000313" key="2">
    <source>
        <dbReference type="Proteomes" id="UP001208570"/>
    </source>
</evidence>
<evidence type="ECO:0000313" key="1">
    <source>
        <dbReference type="EMBL" id="KAK2152738.1"/>
    </source>
</evidence>